<keyword evidence="3" id="KW-1185">Reference proteome</keyword>
<accession>A0A1W2F7E5</accession>
<dbReference type="Proteomes" id="UP000192738">
    <property type="component" value="Unassembled WGS sequence"/>
</dbReference>
<feature type="non-terminal residue" evidence="2">
    <location>
        <position position="1"/>
    </location>
</feature>
<dbReference type="GO" id="GO:0003824">
    <property type="term" value="F:catalytic activity"/>
    <property type="evidence" value="ECO:0007669"/>
    <property type="project" value="UniProtKB-ARBA"/>
</dbReference>
<dbReference type="Pfam" id="PF13332">
    <property type="entry name" value="Fil_haemagg_2"/>
    <property type="match status" value="1"/>
</dbReference>
<feature type="compositionally biased region" description="Polar residues" evidence="1">
    <location>
        <begin position="308"/>
        <end position="330"/>
    </location>
</feature>
<reference evidence="2 3" key="1">
    <citation type="submission" date="2017-04" db="EMBL/GenBank/DDBJ databases">
        <authorList>
            <person name="Afonso C.L."/>
            <person name="Miller P.J."/>
            <person name="Scott M.A."/>
            <person name="Spackman E."/>
            <person name="Goraichik I."/>
            <person name="Dimitrov K.M."/>
            <person name="Suarez D.L."/>
            <person name="Swayne D.E."/>
        </authorList>
    </citation>
    <scope>NUCLEOTIDE SEQUENCE [LARGE SCALE GENOMIC DNA]</scope>
    <source>
        <strain evidence="2 3">DSM 5090</strain>
    </source>
</reference>
<feature type="region of interest" description="Disordered" evidence="1">
    <location>
        <begin position="299"/>
        <end position="335"/>
    </location>
</feature>
<proteinExistence type="predicted"/>
<dbReference type="STRING" id="112901.SAMN04488500_1521"/>
<evidence type="ECO:0000313" key="2">
    <source>
        <dbReference type="EMBL" id="SMD17518.1"/>
    </source>
</evidence>
<dbReference type="InterPro" id="IPR025157">
    <property type="entry name" value="Hemagglutinin_rpt"/>
</dbReference>
<name>A0A1W2F7E5_9FIRM</name>
<sequence>GDQLEGNFKDGLSINVSLGSSKMTVEQNTHVETVNTSNITAGGNVTIKATEGNVNLKATSVNATDVTLDAAKDLNIESAQNKEQTNTKTNSSSSSIGASFGLTGSFGGFTGSASSSKGKENVTIGTNTESVINASGTATLKSGNDTNIIGSQVKGEKVVAGIGGNLNIVSQQDSDTYTAKNQSVGFGFGTDKISGTHGSVSAGKTNSEYNSVVEQAGIYAGKDGFDITVEKNTDLKGAVISSEATPDKNTLSTDTLTFSDIENKAEYKANSIGVGYAAGKDANGKDVEKKDLGLTPNIGVTASEDADSTTQSAISPGTIEVRSNPNQDLSGLSRDPSGAVNALGKIFDKKTVQERQELAQVFGEVAYQAVGDLAIKNGWKEGSPEKVALHALVGGIMSELGGSSFAAGAVGAGVNEIIQGELSKITDPALHQWASALVGAVSSQVAGGNAQTGASTAASGTKNNYLSHEQYAKYIQELADNQKLLQEGKITPEQAKAKEQEIKQKWSNVAQAQDVELTSRANDESNIADILNEINKTGYVFDTDLQNYGMSKELALQNIHTLLQAGGAIPGLSATVTAGEVILFVSEGNNEAAVKEIALYIGSLGLGKTVSVVKTAVSTGSSAASSKKLAENLITAGAERPDYASAAHHIVAGNSPKANEARAILEKFGVGIDDAANGAFLPTVKDVSNSAYHPSLHTDAYYNKVNELLRNATNKAEALDILETISTKLKNGTFMN</sequence>
<evidence type="ECO:0000256" key="1">
    <source>
        <dbReference type="SAM" id="MobiDB-lite"/>
    </source>
</evidence>
<dbReference type="Pfam" id="PF14412">
    <property type="entry name" value="AHH"/>
    <property type="match status" value="1"/>
</dbReference>
<dbReference type="EMBL" id="FWXI01000052">
    <property type="protein sequence ID" value="SMD17518.1"/>
    <property type="molecule type" value="Genomic_DNA"/>
</dbReference>
<gene>
    <name evidence="2" type="ORF">SAMN04488500_1521</name>
</gene>
<evidence type="ECO:0000313" key="3">
    <source>
        <dbReference type="Proteomes" id="UP000192738"/>
    </source>
</evidence>
<organism evidence="2 3">
    <name type="scientific">Sporomusa malonica</name>
    <dbReference type="NCBI Taxonomy" id="112901"/>
    <lineage>
        <taxon>Bacteria</taxon>
        <taxon>Bacillati</taxon>
        <taxon>Bacillota</taxon>
        <taxon>Negativicutes</taxon>
        <taxon>Selenomonadales</taxon>
        <taxon>Sporomusaceae</taxon>
        <taxon>Sporomusa</taxon>
    </lineage>
</organism>
<dbReference type="AlphaFoldDB" id="A0A1W2F7E5"/>
<dbReference type="RefSeq" id="WP_176215686.1">
    <property type="nucleotide sequence ID" value="NZ_FWXI01000052.1"/>
</dbReference>
<dbReference type="InterPro" id="IPR032871">
    <property type="entry name" value="AHH_dom_containing"/>
</dbReference>
<protein>
    <submittedName>
        <fullName evidence="2">Possible hemagglutinin</fullName>
    </submittedName>
</protein>